<sequence length="1026" mass="113514">MNKLIVFFTAAVLLLPGLSFAQDRVVTGVVKDANGPLGGATITEKKEPQNVVAADNRGHFRIKLRGTSGVLIISYLNYQQQEVSVKKDNEVEVVMQQAVQGMEDVVVVGFGKKKRITNTGAVSSINAAEIRDVPTSSVQNALAGKLPGFFTQQRSGQPGKDASDYFIRGVSSLNPDGNQPLIVVDDIQYTYQQLAQINVNEIESISILKDASTTAIYGIKGANGVLVVTTRRGASGRPKFNVRLEGGAQAPVRTPKFLDAYHTAQLVNEANTNDGLKPVFDQADLDAFQRGNDPYGHPNVNWYKAINKPYSMQANSNLDISGGNNTIKYFISGGAFSQNGSIRNFSSNSDGVNSNYFYKRYNVRSNLDIQATKNLSVRLDATVRFGDINQPYAMNVIGNIYDFSKIHPYSAPFINPNGSWAYAYDTQNQLPTINAQLASQGYSRDRRTDYNVLLGFTEKLDDITRGLSLIGRVAYASVEQNNLTLFRGFPPSYHYDPRDASYHLNTGVSTGGYTYATYRTLGNTDLDNQRTNVQIYLNYDRVFNNDHHFSGLLLWNQESYRVDVDNTGFIPVVGQVPHKYRGYSLKVGYDYKQKYLIDFNGAYNGSDRFQASKRNGFFPAVGVGWNIAKEAFFDGVLPAVSLFKLRATYGLVGSDVAPGNQYLYNQIYNTGGGYSFGQTNQGAGTIYEGALGNNNVTWEKARKFDAGFDMNLFNDKVSLSADYFHEYRYDQLVTPGNTPLILGIGVSPTNVGITVNRGWEETFNYHDKIGNVQYSVGLVWSYAKNKILYMAEASPRFPWLAKTGHSINQPQGYLYNGFYSADDVTDPKVAKPVGTVQPGDLKYKDLNGDGVIDQNDITNIGKPNLPNTTIGMPIKIGYKGFDASVLFQGAFGYSLGLTGTAIEPFKGQFQPIHEKRWTQATAATAEFPRLTTNPTTINSPGAYNSDFWVINAHYIRLKTVELSYILPHRWLPLKINNSRLYLSAYNLVTWSNVSKKYQADPEVASNTAGDAYLAQRVVNLGLQIGF</sequence>
<evidence type="ECO:0000256" key="2">
    <source>
        <dbReference type="ARBA" id="ARBA00022448"/>
    </source>
</evidence>
<evidence type="ECO:0000259" key="11">
    <source>
        <dbReference type="Pfam" id="PF00593"/>
    </source>
</evidence>
<dbReference type="InterPro" id="IPR023996">
    <property type="entry name" value="TonB-dep_OMP_SusC/RagA"/>
</dbReference>
<dbReference type="Pfam" id="PF13715">
    <property type="entry name" value="CarbopepD_reg_2"/>
    <property type="match status" value="1"/>
</dbReference>
<keyword evidence="14" id="KW-1185">Reference proteome</keyword>
<dbReference type="NCBIfam" id="TIGR04056">
    <property type="entry name" value="OMP_RagA_SusC"/>
    <property type="match status" value="1"/>
</dbReference>
<dbReference type="InterPro" id="IPR018247">
    <property type="entry name" value="EF_Hand_1_Ca_BS"/>
</dbReference>
<dbReference type="RefSeq" id="WP_014217641.1">
    <property type="nucleotide sequence ID" value="NZ_LWBO01000077.1"/>
</dbReference>
<evidence type="ECO:0000313" key="14">
    <source>
        <dbReference type="Proteomes" id="UP000192277"/>
    </source>
</evidence>
<dbReference type="NCBIfam" id="TIGR04057">
    <property type="entry name" value="SusC_RagA_signa"/>
    <property type="match status" value="1"/>
</dbReference>
<keyword evidence="7 8" id="KW-0998">Cell outer membrane</keyword>
<comment type="caution">
    <text evidence="13">The sequence shown here is derived from an EMBL/GenBank/DDBJ whole genome shotgun (WGS) entry which is preliminary data.</text>
</comment>
<gene>
    <name evidence="13" type="ORF">A4D02_16205</name>
</gene>
<keyword evidence="4 8" id="KW-0812">Transmembrane</keyword>
<feature type="signal peptide" evidence="10">
    <location>
        <begin position="1"/>
        <end position="21"/>
    </location>
</feature>
<evidence type="ECO:0000256" key="9">
    <source>
        <dbReference type="RuleBase" id="RU003357"/>
    </source>
</evidence>
<dbReference type="Proteomes" id="UP000192277">
    <property type="component" value="Unassembled WGS sequence"/>
</dbReference>
<dbReference type="InterPro" id="IPR036942">
    <property type="entry name" value="Beta-barrel_TonB_sf"/>
</dbReference>
<keyword evidence="10" id="KW-0732">Signal</keyword>
<evidence type="ECO:0000256" key="4">
    <source>
        <dbReference type="ARBA" id="ARBA00022692"/>
    </source>
</evidence>
<dbReference type="PROSITE" id="PS00018">
    <property type="entry name" value="EF_HAND_1"/>
    <property type="match status" value="1"/>
</dbReference>
<keyword evidence="2 8" id="KW-0813">Transport</keyword>
<evidence type="ECO:0000256" key="1">
    <source>
        <dbReference type="ARBA" id="ARBA00004571"/>
    </source>
</evidence>
<evidence type="ECO:0000256" key="8">
    <source>
        <dbReference type="PROSITE-ProRule" id="PRU01360"/>
    </source>
</evidence>
<keyword evidence="6 8" id="KW-0472">Membrane</keyword>
<dbReference type="Gene3D" id="2.170.130.10">
    <property type="entry name" value="TonB-dependent receptor, plug domain"/>
    <property type="match status" value="1"/>
</dbReference>
<evidence type="ECO:0000313" key="13">
    <source>
        <dbReference type="EMBL" id="OQP40453.1"/>
    </source>
</evidence>
<evidence type="ECO:0000256" key="7">
    <source>
        <dbReference type="ARBA" id="ARBA00023237"/>
    </source>
</evidence>
<dbReference type="InterPro" id="IPR000531">
    <property type="entry name" value="Beta-barrel_TonB"/>
</dbReference>
<proteinExistence type="inferred from homology"/>
<comment type="subcellular location">
    <subcellularLocation>
        <location evidence="1 8">Cell outer membrane</location>
        <topology evidence="1 8">Multi-pass membrane protein</topology>
    </subcellularLocation>
</comment>
<evidence type="ECO:0000259" key="12">
    <source>
        <dbReference type="Pfam" id="PF07715"/>
    </source>
</evidence>
<evidence type="ECO:0000256" key="6">
    <source>
        <dbReference type="ARBA" id="ARBA00023136"/>
    </source>
</evidence>
<evidence type="ECO:0000256" key="5">
    <source>
        <dbReference type="ARBA" id="ARBA00023077"/>
    </source>
</evidence>
<protein>
    <submittedName>
        <fullName evidence="13">SusC/RagA family TonB-linked outer membrane protein</fullName>
    </submittedName>
</protein>
<dbReference type="InterPro" id="IPR012910">
    <property type="entry name" value="Plug_dom"/>
</dbReference>
<comment type="similarity">
    <text evidence="8 9">Belongs to the TonB-dependent receptor family.</text>
</comment>
<accession>A0ABX3NNG9</accession>
<dbReference type="PROSITE" id="PS52016">
    <property type="entry name" value="TONB_DEPENDENT_REC_3"/>
    <property type="match status" value="1"/>
</dbReference>
<dbReference type="InterPro" id="IPR039426">
    <property type="entry name" value="TonB-dep_rcpt-like"/>
</dbReference>
<dbReference type="SUPFAM" id="SSF49464">
    <property type="entry name" value="Carboxypeptidase regulatory domain-like"/>
    <property type="match status" value="1"/>
</dbReference>
<keyword evidence="3 8" id="KW-1134">Transmembrane beta strand</keyword>
<feature type="domain" description="TonB-dependent receptor-like beta-barrel" evidence="11">
    <location>
        <begin position="415"/>
        <end position="789"/>
    </location>
</feature>
<dbReference type="InterPro" id="IPR023997">
    <property type="entry name" value="TonB-dep_OMP_SusC/RagA_CS"/>
</dbReference>
<dbReference type="Pfam" id="PF00593">
    <property type="entry name" value="TonB_dep_Rec_b-barrel"/>
    <property type="match status" value="1"/>
</dbReference>
<dbReference type="SUPFAM" id="SSF56935">
    <property type="entry name" value="Porins"/>
    <property type="match status" value="1"/>
</dbReference>
<reference evidence="13 14" key="1">
    <citation type="submission" date="2016-04" db="EMBL/GenBank/DDBJ databases">
        <authorList>
            <person name="Chen L."/>
            <person name="Zhuang W."/>
            <person name="Wang G."/>
        </authorList>
    </citation>
    <scope>NUCLEOTIDE SEQUENCE [LARGE SCALE GENOMIC DNA]</scope>
    <source>
        <strain evidence="14">GR20</strain>
    </source>
</reference>
<dbReference type="InterPro" id="IPR037066">
    <property type="entry name" value="Plug_dom_sf"/>
</dbReference>
<keyword evidence="5 9" id="KW-0798">TonB box</keyword>
<organism evidence="13 14">
    <name type="scientific">Niastella koreensis</name>
    <dbReference type="NCBI Taxonomy" id="354356"/>
    <lineage>
        <taxon>Bacteria</taxon>
        <taxon>Pseudomonadati</taxon>
        <taxon>Bacteroidota</taxon>
        <taxon>Chitinophagia</taxon>
        <taxon>Chitinophagales</taxon>
        <taxon>Chitinophagaceae</taxon>
        <taxon>Niastella</taxon>
    </lineage>
</organism>
<feature type="domain" description="TonB-dependent receptor plug" evidence="12">
    <location>
        <begin position="117"/>
        <end position="225"/>
    </location>
</feature>
<dbReference type="Gene3D" id="2.40.170.20">
    <property type="entry name" value="TonB-dependent receptor, beta-barrel domain"/>
    <property type="match status" value="1"/>
</dbReference>
<feature type="chain" id="PRO_5046994404" evidence="10">
    <location>
        <begin position="22"/>
        <end position="1026"/>
    </location>
</feature>
<evidence type="ECO:0000256" key="10">
    <source>
        <dbReference type="SAM" id="SignalP"/>
    </source>
</evidence>
<name>A0ABX3NNG9_9BACT</name>
<dbReference type="InterPro" id="IPR008969">
    <property type="entry name" value="CarboxyPept-like_regulatory"/>
</dbReference>
<dbReference type="Pfam" id="PF07715">
    <property type="entry name" value="Plug"/>
    <property type="match status" value="1"/>
</dbReference>
<evidence type="ECO:0000256" key="3">
    <source>
        <dbReference type="ARBA" id="ARBA00022452"/>
    </source>
</evidence>
<dbReference type="EMBL" id="LWBO01000077">
    <property type="protein sequence ID" value="OQP40453.1"/>
    <property type="molecule type" value="Genomic_DNA"/>
</dbReference>